<gene>
    <name evidence="1" type="ORF">E5K04_14450</name>
</gene>
<dbReference type="Proteomes" id="UP000308891">
    <property type="component" value="Unassembled WGS sequence"/>
</dbReference>
<protein>
    <submittedName>
        <fullName evidence="1">Uncharacterized protein</fullName>
    </submittedName>
</protein>
<dbReference type="AlphaFoldDB" id="A0A4T0UKL7"/>
<keyword evidence="2" id="KW-1185">Reference proteome</keyword>
<evidence type="ECO:0000313" key="2">
    <source>
        <dbReference type="Proteomes" id="UP000308891"/>
    </source>
</evidence>
<accession>A0A4T0UKL7</accession>
<name>A0A4T0UKL7_9NEIS</name>
<organism evidence="1 2">
    <name type="scientific">Crenobacter intestini</name>
    <dbReference type="NCBI Taxonomy" id="2563443"/>
    <lineage>
        <taxon>Bacteria</taxon>
        <taxon>Pseudomonadati</taxon>
        <taxon>Pseudomonadota</taxon>
        <taxon>Betaproteobacteria</taxon>
        <taxon>Neisseriales</taxon>
        <taxon>Neisseriaceae</taxon>
        <taxon>Crenobacter</taxon>
    </lineage>
</organism>
<proteinExistence type="predicted"/>
<evidence type="ECO:0000313" key="1">
    <source>
        <dbReference type="EMBL" id="TIC78956.1"/>
    </source>
</evidence>
<dbReference type="OrthoDB" id="6861532at2"/>
<comment type="caution">
    <text evidence="1">The sequence shown here is derived from an EMBL/GenBank/DDBJ whole genome shotgun (WGS) entry which is preliminary data.</text>
</comment>
<dbReference type="EMBL" id="STGJ01000020">
    <property type="protein sequence ID" value="TIC78956.1"/>
    <property type="molecule type" value="Genomic_DNA"/>
</dbReference>
<sequence length="287" mass="33374">MAVNFSKDALSKVLQETARSKRLDTWLWFYLECRGANLDQGYFYASGMRDYMAARITSMPGMADEINGMLGINFLPREMLEWIGESERQCQWLVSFLSSHKSNLLTNPPVRLLNRDLVVAMIDMLGLDVLSKKTVVDLMRCAWVEHIKNDGALLWFKGDSEEDKCELASRWIMKNDGDGSAFQINPIRTHQELLMYFDRFKFSDDRKLLCLSAVKKSWSQKKYRGNLNGKKQHNFILTDKAINRLDKLAKKHDLKRVDVLEILLQMESEKNLYIAEKMKIFKGLEEL</sequence>
<dbReference type="RefSeq" id="WP_136555390.1">
    <property type="nucleotide sequence ID" value="NZ_STGJ01000020.1"/>
</dbReference>
<reference evidence="1 2" key="1">
    <citation type="submission" date="2019-04" db="EMBL/GenBank/DDBJ databases">
        <title>Crenobacter sp. nov.</title>
        <authorList>
            <person name="Shi S."/>
        </authorList>
    </citation>
    <scope>NUCLEOTIDE SEQUENCE [LARGE SCALE GENOMIC DNA]</scope>
    <source>
        <strain evidence="1 2">GY 70310</strain>
    </source>
</reference>